<gene>
    <name evidence="2" type="ORF">BIW11_02940</name>
</gene>
<proteinExistence type="predicted"/>
<dbReference type="EMBL" id="MNPL01003808">
    <property type="protein sequence ID" value="OQR77230.1"/>
    <property type="molecule type" value="Genomic_DNA"/>
</dbReference>
<sequence>MTPKKDESGYLRYRGSLEPKDQNNNSDVKEQLLTDLPEDVPAAGDTVSIGHS</sequence>
<feature type="region of interest" description="Disordered" evidence="1">
    <location>
        <begin position="1"/>
        <end position="52"/>
    </location>
</feature>
<comment type="caution">
    <text evidence="2">The sequence shown here is derived from an EMBL/GenBank/DDBJ whole genome shotgun (WGS) entry which is preliminary data.</text>
</comment>
<evidence type="ECO:0000313" key="3">
    <source>
        <dbReference type="Proteomes" id="UP000192247"/>
    </source>
</evidence>
<protein>
    <submittedName>
        <fullName evidence="2">Uncharacterized protein</fullName>
    </submittedName>
</protein>
<name>A0A1V9XUR1_9ACAR</name>
<dbReference type="InParanoid" id="A0A1V9XUR1"/>
<dbReference type="Proteomes" id="UP000192247">
    <property type="component" value="Unassembled WGS sequence"/>
</dbReference>
<feature type="compositionally biased region" description="Basic and acidic residues" evidence="1">
    <location>
        <begin position="1"/>
        <end position="32"/>
    </location>
</feature>
<organism evidence="2 3">
    <name type="scientific">Tropilaelaps mercedesae</name>
    <dbReference type="NCBI Taxonomy" id="418985"/>
    <lineage>
        <taxon>Eukaryota</taxon>
        <taxon>Metazoa</taxon>
        <taxon>Ecdysozoa</taxon>
        <taxon>Arthropoda</taxon>
        <taxon>Chelicerata</taxon>
        <taxon>Arachnida</taxon>
        <taxon>Acari</taxon>
        <taxon>Parasitiformes</taxon>
        <taxon>Mesostigmata</taxon>
        <taxon>Gamasina</taxon>
        <taxon>Dermanyssoidea</taxon>
        <taxon>Laelapidae</taxon>
        <taxon>Tropilaelaps</taxon>
    </lineage>
</organism>
<dbReference type="AlphaFoldDB" id="A0A1V9XUR1"/>
<evidence type="ECO:0000313" key="2">
    <source>
        <dbReference type="EMBL" id="OQR77230.1"/>
    </source>
</evidence>
<evidence type="ECO:0000256" key="1">
    <source>
        <dbReference type="SAM" id="MobiDB-lite"/>
    </source>
</evidence>
<reference evidence="2 3" key="1">
    <citation type="journal article" date="2017" name="Gigascience">
        <title>Draft genome of the honey bee ectoparasitic mite, Tropilaelaps mercedesae, is shaped by the parasitic life history.</title>
        <authorList>
            <person name="Dong X."/>
            <person name="Armstrong S.D."/>
            <person name="Xia D."/>
            <person name="Makepeace B.L."/>
            <person name="Darby A.C."/>
            <person name="Kadowaki T."/>
        </authorList>
    </citation>
    <scope>NUCLEOTIDE SEQUENCE [LARGE SCALE GENOMIC DNA]</scope>
    <source>
        <strain evidence="2">Wuxi-XJTLU</strain>
    </source>
</reference>
<keyword evidence="3" id="KW-1185">Reference proteome</keyword>
<accession>A0A1V9XUR1</accession>